<sequence length="202" mass="23175">MENKKINIGIDKNARDFKIRKLTLSAKEIFTFKSDLEQYDIKLNKASFEDIVCNGAIDTIKQINDAVEADLKNISFAGTKEVIKANANSVIENIKELHLDYKHLSDLLNYGEIGDNGVFVFNGNYKNQIEDECTLYLTDQKEIAFHAQQMKVIKEFQKLKDMIDDDNKSKLNPVQLFNLVLTDNGIGFKQLPYQRLVHGIRK</sequence>
<name>A0AAE3M3Z7_9BACT</name>
<gene>
    <name evidence="1" type="ORF">OM075_10185</name>
</gene>
<comment type="caution">
    <text evidence="1">The sequence shown here is derived from an EMBL/GenBank/DDBJ whole genome shotgun (WGS) entry which is preliminary data.</text>
</comment>
<reference evidence="1" key="1">
    <citation type="submission" date="2022-10" db="EMBL/GenBank/DDBJ databases">
        <authorList>
            <person name="Yu W.X."/>
        </authorList>
    </citation>
    <scope>NUCLEOTIDE SEQUENCE</scope>
    <source>
        <strain evidence="1">AAT</strain>
    </source>
</reference>
<proteinExistence type="predicted"/>
<protein>
    <submittedName>
        <fullName evidence="1">Uncharacterized protein</fullName>
    </submittedName>
</protein>
<dbReference type="EMBL" id="JAPDPJ010000019">
    <property type="protein sequence ID" value="MCW3786836.1"/>
    <property type="molecule type" value="Genomic_DNA"/>
</dbReference>
<evidence type="ECO:0000313" key="1">
    <source>
        <dbReference type="EMBL" id="MCW3786836.1"/>
    </source>
</evidence>
<dbReference type="AlphaFoldDB" id="A0AAE3M3Z7"/>
<keyword evidence="2" id="KW-1185">Reference proteome</keyword>
<evidence type="ECO:0000313" key="2">
    <source>
        <dbReference type="Proteomes" id="UP001209229"/>
    </source>
</evidence>
<dbReference type="RefSeq" id="WP_301190401.1">
    <property type="nucleotide sequence ID" value="NZ_JAPDPJ010000019.1"/>
</dbReference>
<organism evidence="1 2">
    <name type="scientific">Plebeiibacterium sediminum</name>
    <dbReference type="NCBI Taxonomy" id="2992112"/>
    <lineage>
        <taxon>Bacteria</taxon>
        <taxon>Pseudomonadati</taxon>
        <taxon>Bacteroidota</taxon>
        <taxon>Bacteroidia</taxon>
        <taxon>Marinilabiliales</taxon>
        <taxon>Marinilabiliaceae</taxon>
        <taxon>Plebeiibacterium</taxon>
    </lineage>
</organism>
<dbReference type="Proteomes" id="UP001209229">
    <property type="component" value="Unassembled WGS sequence"/>
</dbReference>
<accession>A0AAE3M3Z7</accession>